<dbReference type="AlphaFoldDB" id="A0A3S5H7W6"/>
<evidence type="ECO:0000256" key="1">
    <source>
        <dbReference type="SAM" id="Phobius"/>
    </source>
</evidence>
<dbReference type="PANTHER" id="PTHR33297">
    <property type="entry name" value="AMASTIN-LIKE SURFACE PROTEIN-LIKE PROTEIN-RELATED"/>
    <property type="match status" value="1"/>
</dbReference>
<accession>A0A3S5H7W6</accession>
<organism evidence="2 4">
    <name type="scientific">Leishmania donovani</name>
    <dbReference type="NCBI Taxonomy" id="5661"/>
    <lineage>
        <taxon>Eukaryota</taxon>
        <taxon>Discoba</taxon>
        <taxon>Euglenozoa</taxon>
        <taxon>Kinetoplastea</taxon>
        <taxon>Metakinetoplastina</taxon>
        <taxon>Trypanosomatida</taxon>
        <taxon>Trypanosomatidae</taxon>
        <taxon>Leishmaniinae</taxon>
        <taxon>Leishmania</taxon>
    </lineage>
</organism>
<gene>
    <name evidence="2" type="ORF">LdCL_340023300</name>
    <name evidence="3" type="ORF">LdCL_340023400</name>
</gene>
<dbReference type="VEuPathDB" id="TriTrypDB:LDHU3_34.2560"/>
<dbReference type="VEuPathDB" id="TriTrypDB:LdBPK_341050.1"/>
<evidence type="ECO:0000313" key="3">
    <source>
        <dbReference type="EMBL" id="AYU82512.1"/>
    </source>
</evidence>
<dbReference type="VEuPathDB" id="TriTrypDB:LdCL_340023300"/>
<dbReference type="EMBL" id="CP029533">
    <property type="protein sequence ID" value="AYU82512.1"/>
    <property type="molecule type" value="Genomic_DNA"/>
</dbReference>
<keyword evidence="1" id="KW-0472">Membrane</keyword>
<dbReference type="EMBL" id="CP029533">
    <property type="protein sequence ID" value="AYU82511.1"/>
    <property type="molecule type" value="Genomic_DNA"/>
</dbReference>
<feature type="transmembrane region" description="Helical" evidence="1">
    <location>
        <begin position="122"/>
        <end position="142"/>
    </location>
</feature>
<dbReference type="Pfam" id="PF07344">
    <property type="entry name" value="Amastin"/>
    <property type="match status" value="1"/>
</dbReference>
<protein>
    <submittedName>
        <fullName evidence="2">Amastin surface glycoprotein, putative</fullName>
    </submittedName>
</protein>
<dbReference type="OrthoDB" id="267567at2759"/>
<evidence type="ECO:0000313" key="2">
    <source>
        <dbReference type="EMBL" id="AYU82511.1"/>
    </source>
</evidence>
<dbReference type="VEuPathDB" id="TriTrypDB:LdCL_340023400"/>
<feature type="transmembrane region" description="Helical" evidence="1">
    <location>
        <begin position="20"/>
        <end position="39"/>
    </location>
</feature>
<name>A0A3S5H7W6_LEIDO</name>
<dbReference type="InterPro" id="IPR009944">
    <property type="entry name" value="Amastin"/>
</dbReference>
<evidence type="ECO:0000313" key="4">
    <source>
        <dbReference type="Proteomes" id="UP000274082"/>
    </source>
</evidence>
<dbReference type="Proteomes" id="UP000274082">
    <property type="component" value="Chromosome 34"/>
</dbReference>
<keyword evidence="4" id="KW-1185">Reference proteome</keyword>
<reference evidence="2 4" key="1">
    <citation type="journal article" date="2018" name="Sci. Rep.">
        <title>A complete Leishmania donovani reference genome identifies novel genetic variations associated with virulence.</title>
        <authorList>
            <person name="Lypaczewski P."/>
            <person name="Hoshizaki J."/>
            <person name="Zhang W.-W."/>
            <person name="McCall L.-I."/>
            <person name="Torcivia-Rodriguez J."/>
            <person name="Simonyan V."/>
            <person name="Kaur A."/>
            <person name="Dewar K."/>
            <person name="Matlashewski G."/>
        </authorList>
    </citation>
    <scope>NUCLEOTIDE SEQUENCE [LARGE SCALE GENOMIC DNA]</scope>
    <source>
        <strain evidence="2 4">LdCL</strain>
    </source>
</reference>
<feature type="transmembrane region" description="Helical" evidence="1">
    <location>
        <begin position="162"/>
        <end position="187"/>
    </location>
</feature>
<keyword evidence="1" id="KW-0812">Transmembrane</keyword>
<keyword evidence="1" id="KW-1133">Transmembrane helix</keyword>
<dbReference type="PANTHER" id="PTHR33297:SF4">
    <property type="entry name" value="AMASTIN"/>
    <property type="match status" value="1"/>
</dbReference>
<proteinExistence type="predicted"/>
<sequence length="199" mass="22280">MSPFPLSTSYCYFRQKKYNVSLVVYVVLQFFAFLFVLVGTPSDMFRERFRGGDPLCITLWGLRVTCSSSDYLLFIEMYWSDCRGRVARFRAAQGCAIISVFVFAAALIAGLTLLFCCSSLRLVCLALNIVGSVTVFVVWVAMATTFHHNDGSRCPPMKVDSVYGSGFVLFLIAWLLDIINIILLLPYTPMDADPNERAG</sequence>
<feature type="transmembrane region" description="Helical" evidence="1">
    <location>
        <begin position="91"/>
        <end position="115"/>
    </location>
</feature>